<proteinExistence type="predicted"/>
<keyword evidence="1" id="KW-0812">Transmembrane</keyword>
<dbReference type="STRING" id="1860102.ACCAA_420014"/>
<feature type="transmembrane region" description="Helical" evidence="1">
    <location>
        <begin position="26"/>
        <end position="52"/>
    </location>
</feature>
<reference evidence="3" key="1">
    <citation type="submission" date="2016-06" db="EMBL/GenBank/DDBJ databases">
        <authorList>
            <person name="McIlroy S.J."/>
            <person name="Karst S.M."/>
            <person name="Albertsen M."/>
        </authorList>
    </citation>
    <scope>NUCLEOTIDE SEQUENCE [LARGE SCALE GENOMIC DNA]</scope>
</reference>
<protein>
    <submittedName>
        <fullName evidence="2">Mercuric resistance protein MerC</fullName>
    </submittedName>
</protein>
<dbReference type="GO" id="GO:0015097">
    <property type="term" value="F:mercury ion transmembrane transporter activity"/>
    <property type="evidence" value="ECO:0007669"/>
    <property type="project" value="InterPro"/>
</dbReference>
<evidence type="ECO:0000313" key="2">
    <source>
        <dbReference type="EMBL" id="SBT07283.1"/>
    </source>
</evidence>
<evidence type="ECO:0000313" key="3">
    <source>
        <dbReference type="Proteomes" id="UP000199169"/>
    </source>
</evidence>
<dbReference type="Proteomes" id="UP000199169">
    <property type="component" value="Unassembled WGS sequence"/>
</dbReference>
<dbReference type="EMBL" id="FLQX01000119">
    <property type="protein sequence ID" value="SBT07283.1"/>
    <property type="molecule type" value="Genomic_DNA"/>
</dbReference>
<dbReference type="GO" id="GO:0016020">
    <property type="term" value="C:membrane"/>
    <property type="evidence" value="ECO:0007669"/>
    <property type="project" value="InterPro"/>
</dbReference>
<dbReference type="Pfam" id="PF03203">
    <property type="entry name" value="MerC"/>
    <property type="match status" value="1"/>
</dbReference>
<evidence type="ECO:0000256" key="1">
    <source>
        <dbReference type="SAM" id="Phobius"/>
    </source>
</evidence>
<dbReference type="NCBIfam" id="NF033784">
    <property type="entry name" value="transport_merC"/>
    <property type="match status" value="1"/>
</dbReference>
<keyword evidence="3" id="KW-1185">Reference proteome</keyword>
<name>A0A1A8XTM4_9PROT</name>
<keyword evidence="1" id="KW-0472">Membrane</keyword>
<feature type="transmembrane region" description="Helical" evidence="1">
    <location>
        <begin position="94"/>
        <end position="113"/>
    </location>
</feature>
<dbReference type="InterPro" id="IPR004891">
    <property type="entry name" value="Mercury-R_MerC"/>
</dbReference>
<organism evidence="2 3">
    <name type="scientific">Candidatus Accumulibacter aalborgensis</name>
    <dbReference type="NCBI Taxonomy" id="1860102"/>
    <lineage>
        <taxon>Bacteria</taxon>
        <taxon>Pseudomonadati</taxon>
        <taxon>Pseudomonadota</taxon>
        <taxon>Betaproteobacteria</taxon>
        <taxon>Candidatus Accumulibacter</taxon>
    </lineage>
</organism>
<keyword evidence="1" id="KW-1133">Transmembrane helix</keyword>
<feature type="transmembrane region" description="Helical" evidence="1">
    <location>
        <begin position="64"/>
        <end position="82"/>
    </location>
</feature>
<gene>
    <name evidence="2" type="primary">merC</name>
    <name evidence="2" type="ORF">ACCAA_420014</name>
</gene>
<dbReference type="NCBIfam" id="NF010318">
    <property type="entry name" value="PRK13755.1"/>
    <property type="match status" value="1"/>
</dbReference>
<accession>A0A1A8XTM4</accession>
<dbReference type="AlphaFoldDB" id="A0A1A8XTM4"/>
<sequence length="155" mass="16361">MWAATQTVKLAVPGIMGLITRIADKAGALGSVVSAMGCAACLPAIASFSAAIGLGFLSQYEGLFISRLLPLFAVLAFVANALGWLSHRQWHRSLLGMIGPSIVFAATVCFLGNWWTANLMYIGLALMVGVSVWDFVSPAHRHCGPDGCELPAQRG</sequence>